<dbReference type="SUPFAM" id="SSF55811">
    <property type="entry name" value="Nudix"/>
    <property type="match status" value="1"/>
</dbReference>
<protein>
    <submittedName>
        <fullName evidence="8">NUDIX hydrolase</fullName>
    </submittedName>
</protein>
<dbReference type="PROSITE" id="PS00893">
    <property type="entry name" value="NUDIX_BOX"/>
    <property type="match status" value="1"/>
</dbReference>
<comment type="caution">
    <text evidence="8">The sequence shown here is derived from an EMBL/GenBank/DDBJ whole genome shotgun (WGS) entry which is preliminary data.</text>
</comment>
<evidence type="ECO:0000313" key="8">
    <source>
        <dbReference type="EMBL" id="KNA92575.1"/>
    </source>
</evidence>
<dbReference type="Gene3D" id="3.90.79.10">
    <property type="entry name" value="Nucleoside Triphosphate Pyrophosphohydrolase"/>
    <property type="match status" value="1"/>
</dbReference>
<evidence type="ECO:0000256" key="2">
    <source>
        <dbReference type="ARBA" id="ARBA00001946"/>
    </source>
</evidence>
<dbReference type="Proteomes" id="UP000037247">
    <property type="component" value="Unassembled WGS sequence"/>
</dbReference>
<dbReference type="InterPro" id="IPR045121">
    <property type="entry name" value="CoAse"/>
</dbReference>
<sequence length="215" mass="23756">MTSIDRTIATDRIAALERRVVDDPEARPAAVAIVISNQADRQGIWVLRRPLTMRRHAAQFAVPGGRLDPGEGIVDAALRELHEELGVALDTDDVLGLLDDYPTRSGFVMTPVVCWAPDDAPPPTPSPDEVSELFFVPLDDLLDEPRFIAIPESPRPVIQLRIPGLRRDPDDYSPSGHSALLHAPTAAVIYQFVEVVLRGRDTRVDGFEQPVFAWK</sequence>
<dbReference type="EMBL" id="LDTZ01000014">
    <property type="protein sequence ID" value="KNA92575.1"/>
    <property type="molecule type" value="Genomic_DNA"/>
</dbReference>
<comment type="cofactor">
    <cofactor evidence="1">
        <name>Mn(2+)</name>
        <dbReference type="ChEBI" id="CHEBI:29035"/>
    </cofactor>
</comment>
<organism evidence="8 9">
    <name type="scientific">Gordonia jacobaea</name>
    <dbReference type="NCBI Taxonomy" id="122202"/>
    <lineage>
        <taxon>Bacteria</taxon>
        <taxon>Bacillati</taxon>
        <taxon>Actinomycetota</taxon>
        <taxon>Actinomycetes</taxon>
        <taxon>Mycobacteriales</taxon>
        <taxon>Gordoniaceae</taxon>
        <taxon>Gordonia</taxon>
    </lineage>
</organism>
<evidence type="ECO:0000256" key="1">
    <source>
        <dbReference type="ARBA" id="ARBA00001936"/>
    </source>
</evidence>
<dbReference type="InterPro" id="IPR020084">
    <property type="entry name" value="NUDIX_hydrolase_CS"/>
</dbReference>
<evidence type="ECO:0000256" key="3">
    <source>
        <dbReference type="ARBA" id="ARBA00022723"/>
    </source>
</evidence>
<keyword evidence="3" id="KW-0479">Metal-binding</keyword>
<evidence type="ECO:0000256" key="6">
    <source>
        <dbReference type="ARBA" id="ARBA00023211"/>
    </source>
</evidence>
<dbReference type="GO" id="GO:0016787">
    <property type="term" value="F:hydrolase activity"/>
    <property type="evidence" value="ECO:0007669"/>
    <property type="project" value="UniProtKB-KW"/>
</dbReference>
<evidence type="ECO:0000256" key="5">
    <source>
        <dbReference type="ARBA" id="ARBA00022842"/>
    </source>
</evidence>
<dbReference type="PROSITE" id="PS51462">
    <property type="entry name" value="NUDIX"/>
    <property type="match status" value="1"/>
</dbReference>
<accession>A0ABR5IFW9</accession>
<dbReference type="RefSeq" id="WP_049697790.1">
    <property type="nucleotide sequence ID" value="NZ_LDTZ01000014.1"/>
</dbReference>
<gene>
    <name evidence="8" type="ORF">ABW18_04580</name>
</gene>
<keyword evidence="5" id="KW-0460">Magnesium</keyword>
<keyword evidence="4 8" id="KW-0378">Hydrolase</keyword>
<dbReference type="PANTHER" id="PTHR12992:SF11">
    <property type="entry name" value="MITOCHONDRIAL COENZYME A DIPHOSPHATASE NUDT8"/>
    <property type="match status" value="1"/>
</dbReference>
<feature type="domain" description="Nudix hydrolase" evidence="7">
    <location>
        <begin position="26"/>
        <end position="158"/>
    </location>
</feature>
<comment type="cofactor">
    <cofactor evidence="2">
        <name>Mg(2+)</name>
        <dbReference type="ChEBI" id="CHEBI:18420"/>
    </cofactor>
</comment>
<dbReference type="PANTHER" id="PTHR12992">
    <property type="entry name" value="NUDIX HYDROLASE"/>
    <property type="match status" value="1"/>
</dbReference>
<evidence type="ECO:0000256" key="4">
    <source>
        <dbReference type="ARBA" id="ARBA00022801"/>
    </source>
</evidence>
<name>A0ABR5IFW9_9ACTN</name>
<evidence type="ECO:0000259" key="7">
    <source>
        <dbReference type="PROSITE" id="PS51462"/>
    </source>
</evidence>
<dbReference type="Pfam" id="PF00293">
    <property type="entry name" value="NUDIX"/>
    <property type="match status" value="1"/>
</dbReference>
<proteinExistence type="predicted"/>
<dbReference type="InterPro" id="IPR015797">
    <property type="entry name" value="NUDIX_hydrolase-like_dom_sf"/>
</dbReference>
<keyword evidence="6" id="KW-0464">Manganese</keyword>
<evidence type="ECO:0000313" key="9">
    <source>
        <dbReference type="Proteomes" id="UP000037247"/>
    </source>
</evidence>
<dbReference type="CDD" id="cd03426">
    <property type="entry name" value="NUDIX_CoAse_Nudt7"/>
    <property type="match status" value="1"/>
</dbReference>
<reference evidence="8 9" key="1">
    <citation type="submission" date="2015-05" db="EMBL/GenBank/DDBJ databases">
        <title>Draft genome sequence of the bacterium Gordonia jacobaea a new member of the Gordonia genus.</title>
        <authorList>
            <person name="Jimenez-Galisteo G."/>
            <person name="Dominguez A."/>
            <person name="Munoz E."/>
            <person name="Vinas M."/>
        </authorList>
    </citation>
    <scope>NUCLEOTIDE SEQUENCE [LARGE SCALE GENOMIC DNA]</scope>
    <source>
        <strain evidence="9">mv1</strain>
    </source>
</reference>
<dbReference type="InterPro" id="IPR000086">
    <property type="entry name" value="NUDIX_hydrolase_dom"/>
</dbReference>
<keyword evidence="9" id="KW-1185">Reference proteome</keyword>